<dbReference type="AlphaFoldDB" id="X1LTG5"/>
<proteinExistence type="predicted"/>
<name>X1LTG5_9ZZZZ</name>
<evidence type="ECO:0000313" key="1">
    <source>
        <dbReference type="EMBL" id="GAI09091.1"/>
    </source>
</evidence>
<organism evidence="1">
    <name type="scientific">marine sediment metagenome</name>
    <dbReference type="NCBI Taxonomy" id="412755"/>
    <lineage>
        <taxon>unclassified sequences</taxon>
        <taxon>metagenomes</taxon>
        <taxon>ecological metagenomes</taxon>
    </lineage>
</organism>
<reference evidence="1" key="1">
    <citation type="journal article" date="2014" name="Front. Microbiol.">
        <title>High frequency of phylogenetically diverse reductive dehalogenase-homologous genes in deep subseafloor sedimentary metagenomes.</title>
        <authorList>
            <person name="Kawai M."/>
            <person name="Futagami T."/>
            <person name="Toyoda A."/>
            <person name="Takaki Y."/>
            <person name="Nishi S."/>
            <person name="Hori S."/>
            <person name="Arai W."/>
            <person name="Tsubouchi T."/>
            <person name="Morono Y."/>
            <person name="Uchiyama I."/>
            <person name="Ito T."/>
            <person name="Fujiyama A."/>
            <person name="Inagaki F."/>
            <person name="Takami H."/>
        </authorList>
    </citation>
    <scope>NUCLEOTIDE SEQUENCE</scope>
    <source>
        <strain evidence="1">Expedition CK06-06</strain>
    </source>
</reference>
<protein>
    <recommendedName>
        <fullName evidence="2">RNA polymerase sigma factor 70 region 4 type 2 domain-containing protein</fullName>
    </recommendedName>
</protein>
<gene>
    <name evidence="1" type="ORF">S06H3_23625</name>
</gene>
<evidence type="ECO:0008006" key="2">
    <source>
        <dbReference type="Google" id="ProtNLM"/>
    </source>
</evidence>
<dbReference type="EMBL" id="BARV01012884">
    <property type="protein sequence ID" value="GAI09091.1"/>
    <property type="molecule type" value="Genomic_DNA"/>
</dbReference>
<sequence length="60" mass="6928">MQPIRIAVEITAQIKISPARRVYMYQKFSRKAKELRLLGMSYEQIAKSLNISKKTVINAC</sequence>
<comment type="caution">
    <text evidence="1">The sequence shown here is derived from an EMBL/GenBank/DDBJ whole genome shotgun (WGS) entry which is preliminary data.</text>
</comment>
<accession>X1LTG5</accession>
<feature type="non-terminal residue" evidence="1">
    <location>
        <position position="60"/>
    </location>
</feature>
<dbReference type="Gene3D" id="1.10.10.60">
    <property type="entry name" value="Homeodomain-like"/>
    <property type="match status" value="1"/>
</dbReference>